<evidence type="ECO:0000256" key="1">
    <source>
        <dbReference type="ARBA" id="ARBA00008136"/>
    </source>
</evidence>
<organism evidence="9 10">
    <name type="scientific">Aurantiacibacter sediminis</name>
    <dbReference type="NCBI Taxonomy" id="2793064"/>
    <lineage>
        <taxon>Bacteria</taxon>
        <taxon>Pseudomonadati</taxon>
        <taxon>Pseudomonadota</taxon>
        <taxon>Alphaproteobacteria</taxon>
        <taxon>Sphingomonadales</taxon>
        <taxon>Erythrobacteraceae</taxon>
        <taxon>Aurantiacibacter</taxon>
    </lineage>
</organism>
<dbReference type="PANTHER" id="PTHR13604">
    <property type="entry name" value="DC12-RELATED"/>
    <property type="match status" value="1"/>
</dbReference>
<evidence type="ECO:0000256" key="4">
    <source>
        <dbReference type="ARBA" id="ARBA00022801"/>
    </source>
</evidence>
<dbReference type="InterPro" id="IPR036590">
    <property type="entry name" value="SRAP-like"/>
</dbReference>
<keyword evidence="2 8" id="KW-0645">Protease</keyword>
<comment type="similarity">
    <text evidence="1 8">Belongs to the SOS response-associated peptidase family.</text>
</comment>
<evidence type="ECO:0000313" key="9">
    <source>
        <dbReference type="EMBL" id="MBH5323233.1"/>
    </source>
</evidence>
<dbReference type="EMBL" id="JAEANY010000004">
    <property type="protein sequence ID" value="MBH5323233.1"/>
    <property type="molecule type" value="Genomic_DNA"/>
</dbReference>
<dbReference type="SUPFAM" id="SSF143081">
    <property type="entry name" value="BB1717-like"/>
    <property type="match status" value="1"/>
</dbReference>
<keyword evidence="7" id="KW-0456">Lyase</keyword>
<dbReference type="PANTHER" id="PTHR13604:SF0">
    <property type="entry name" value="ABASIC SITE PROCESSING PROTEIN HMCES"/>
    <property type="match status" value="1"/>
</dbReference>
<evidence type="ECO:0000256" key="6">
    <source>
        <dbReference type="ARBA" id="ARBA00023125"/>
    </source>
</evidence>
<dbReference type="RefSeq" id="WP_197921969.1">
    <property type="nucleotide sequence ID" value="NZ_CAWPTA010000009.1"/>
</dbReference>
<evidence type="ECO:0000256" key="8">
    <source>
        <dbReference type="RuleBase" id="RU364100"/>
    </source>
</evidence>
<reference evidence="9 10" key="1">
    <citation type="submission" date="2020-11" db="EMBL/GenBank/DDBJ databases">
        <title>Erythrobacter sediminis sp. nov., a marine bacterium from a tidal flat of Garorim Bay.</title>
        <authorList>
            <person name="Kim D."/>
            <person name="Yoo Y."/>
            <person name="Kim J.-J."/>
        </authorList>
    </citation>
    <scope>NUCLEOTIDE SEQUENCE [LARGE SCALE GENOMIC DNA]</scope>
    <source>
        <strain evidence="9 10">JGD-13</strain>
    </source>
</reference>
<evidence type="ECO:0000256" key="3">
    <source>
        <dbReference type="ARBA" id="ARBA00022763"/>
    </source>
</evidence>
<evidence type="ECO:0000256" key="7">
    <source>
        <dbReference type="ARBA" id="ARBA00023239"/>
    </source>
</evidence>
<evidence type="ECO:0000256" key="2">
    <source>
        <dbReference type="ARBA" id="ARBA00022670"/>
    </source>
</evidence>
<keyword evidence="3" id="KW-0227">DNA damage</keyword>
<keyword evidence="10" id="KW-1185">Reference proteome</keyword>
<dbReference type="Gene3D" id="3.90.1680.10">
    <property type="entry name" value="SOS response associated peptidase-like"/>
    <property type="match status" value="1"/>
</dbReference>
<name>A0ABS0N637_9SPHN</name>
<keyword evidence="4 8" id="KW-0378">Hydrolase</keyword>
<evidence type="ECO:0000256" key="5">
    <source>
        <dbReference type="ARBA" id="ARBA00023124"/>
    </source>
</evidence>
<proteinExistence type="inferred from homology"/>
<accession>A0ABS0N637</accession>
<comment type="caution">
    <text evidence="9">The sequence shown here is derived from an EMBL/GenBank/DDBJ whole genome shotgun (WGS) entry which is preliminary data.</text>
</comment>
<dbReference type="Pfam" id="PF02586">
    <property type="entry name" value="SRAP"/>
    <property type="match status" value="1"/>
</dbReference>
<evidence type="ECO:0000313" key="10">
    <source>
        <dbReference type="Proteomes" id="UP000602442"/>
    </source>
</evidence>
<dbReference type="Proteomes" id="UP000602442">
    <property type="component" value="Unassembled WGS sequence"/>
</dbReference>
<dbReference type="EC" id="3.4.-.-" evidence="8"/>
<sequence>MCNLYKMSKSQDEVAHFFDAIAQDMSVAPGGNAPEEIYPGYPGMVLAEGKLQQMVWGFPLQRKGAKGQPLKPKPVNNARKDKLKSPFWRLSFENRRCLIPVSAFAEAEGAKGAKTRTWFSPEGAPLFAIAGFWRDTSEWDRAYTMVMTDANDTVRPVHDRMPVIIAQNDWQAWLKAEPSDAWDLCQPFAGPMVVERSNTPWAGRR</sequence>
<dbReference type="InterPro" id="IPR003738">
    <property type="entry name" value="SRAP"/>
</dbReference>
<keyword evidence="6" id="KW-0238">DNA-binding</keyword>
<gene>
    <name evidence="9" type="ORF">I5L03_11630</name>
</gene>
<keyword evidence="5" id="KW-0190">Covalent protein-DNA linkage</keyword>
<protein>
    <recommendedName>
        <fullName evidence="8">Abasic site processing protein</fullName>
        <ecNumber evidence="8">3.4.-.-</ecNumber>
    </recommendedName>
</protein>